<evidence type="ECO:0000256" key="1">
    <source>
        <dbReference type="ARBA" id="ARBA00022448"/>
    </source>
</evidence>
<protein>
    <submittedName>
        <fullName evidence="5">ABC-type transport system, involved in lipoprotein release, ATPase component</fullName>
    </submittedName>
</protein>
<dbReference type="GO" id="GO:0016887">
    <property type="term" value="F:ATP hydrolysis activity"/>
    <property type="evidence" value="ECO:0007669"/>
    <property type="project" value="InterPro"/>
</dbReference>
<keyword evidence="3" id="KW-0067">ATP-binding</keyword>
<dbReference type="GO" id="GO:0005886">
    <property type="term" value="C:plasma membrane"/>
    <property type="evidence" value="ECO:0007669"/>
    <property type="project" value="TreeGrafter"/>
</dbReference>
<dbReference type="Pfam" id="PF00005">
    <property type="entry name" value="ABC_tran"/>
    <property type="match status" value="1"/>
</dbReference>
<evidence type="ECO:0000256" key="2">
    <source>
        <dbReference type="ARBA" id="ARBA00022741"/>
    </source>
</evidence>
<accession>A0A0G0M2W8</accession>
<keyword evidence="2" id="KW-0547">Nucleotide-binding</keyword>
<dbReference type="PANTHER" id="PTHR24220:SF86">
    <property type="entry name" value="ABC TRANSPORTER ABCH.1"/>
    <property type="match status" value="1"/>
</dbReference>
<comment type="caution">
    <text evidence="5">The sequence shown here is derived from an EMBL/GenBank/DDBJ whole genome shotgun (WGS) entry which is preliminary data.</text>
</comment>
<evidence type="ECO:0000256" key="3">
    <source>
        <dbReference type="ARBA" id="ARBA00022840"/>
    </source>
</evidence>
<dbReference type="SUPFAM" id="SSF52540">
    <property type="entry name" value="P-loop containing nucleoside triphosphate hydrolases"/>
    <property type="match status" value="1"/>
</dbReference>
<dbReference type="GO" id="GO:0005524">
    <property type="term" value="F:ATP binding"/>
    <property type="evidence" value="ECO:0007669"/>
    <property type="project" value="UniProtKB-KW"/>
</dbReference>
<dbReference type="SMART" id="SM00382">
    <property type="entry name" value="AAA"/>
    <property type="match status" value="1"/>
</dbReference>
<sequence length="232" mass="25544">MIAVNHLSKIYKTDSVETMALSDVSFNIKKGEFVAIMGPSGSGKSTLMHILGALDLPTSGSYTLDGDNVSNLSEDELADIRNKKIGFVFQAFNLLPRTTALKNVQLPMIYAGIKKEDRIKLAEKYLTLVGLADRMEHTSSQLSGGQQQRVAIARSLVMNPSIILADEPTGNIATTQAEEIMEIFEHLNDEGHTIIMITHEQDIAEHAKRIITIRDGKIVGDIKNGKRRNLKS</sequence>
<evidence type="ECO:0000259" key="4">
    <source>
        <dbReference type="PROSITE" id="PS50893"/>
    </source>
</evidence>
<evidence type="ECO:0000313" key="6">
    <source>
        <dbReference type="Proteomes" id="UP000034325"/>
    </source>
</evidence>
<gene>
    <name evidence="5" type="ORF">UT23_C0002G0048</name>
</gene>
<dbReference type="InterPro" id="IPR015854">
    <property type="entry name" value="ABC_transpr_LolD-like"/>
</dbReference>
<organism evidence="5 6">
    <name type="scientific">Candidatus Woesebacteria bacterium GW2011_GWA1_39_12</name>
    <dbReference type="NCBI Taxonomy" id="1618549"/>
    <lineage>
        <taxon>Bacteria</taxon>
        <taxon>Candidatus Woeseibacteriota</taxon>
    </lineage>
</organism>
<dbReference type="PANTHER" id="PTHR24220">
    <property type="entry name" value="IMPORT ATP-BINDING PROTEIN"/>
    <property type="match status" value="1"/>
</dbReference>
<reference evidence="5 6" key="1">
    <citation type="journal article" date="2015" name="Nature">
        <title>rRNA introns, odd ribosomes, and small enigmatic genomes across a large radiation of phyla.</title>
        <authorList>
            <person name="Brown C.T."/>
            <person name="Hug L.A."/>
            <person name="Thomas B.C."/>
            <person name="Sharon I."/>
            <person name="Castelle C.J."/>
            <person name="Singh A."/>
            <person name="Wilkins M.J."/>
            <person name="Williams K.H."/>
            <person name="Banfield J.F."/>
        </authorList>
    </citation>
    <scope>NUCLEOTIDE SEQUENCE [LARGE SCALE GENOMIC DNA]</scope>
</reference>
<dbReference type="InterPro" id="IPR003593">
    <property type="entry name" value="AAA+_ATPase"/>
</dbReference>
<dbReference type="InterPro" id="IPR003439">
    <property type="entry name" value="ABC_transporter-like_ATP-bd"/>
</dbReference>
<evidence type="ECO:0000313" key="5">
    <source>
        <dbReference type="EMBL" id="KKQ98548.1"/>
    </source>
</evidence>
<feature type="domain" description="ABC transporter" evidence="4">
    <location>
        <begin position="5"/>
        <end position="232"/>
    </location>
</feature>
<dbReference type="GO" id="GO:0022857">
    <property type="term" value="F:transmembrane transporter activity"/>
    <property type="evidence" value="ECO:0007669"/>
    <property type="project" value="TreeGrafter"/>
</dbReference>
<dbReference type="Proteomes" id="UP000034325">
    <property type="component" value="Unassembled WGS sequence"/>
</dbReference>
<dbReference type="FunFam" id="3.40.50.300:FF:000032">
    <property type="entry name" value="Export ABC transporter ATP-binding protein"/>
    <property type="match status" value="1"/>
</dbReference>
<dbReference type="EMBL" id="LBWA01000002">
    <property type="protein sequence ID" value="KKQ98548.1"/>
    <property type="molecule type" value="Genomic_DNA"/>
</dbReference>
<proteinExistence type="predicted"/>
<keyword evidence="5" id="KW-0449">Lipoprotein</keyword>
<dbReference type="GO" id="GO:0098796">
    <property type="term" value="C:membrane protein complex"/>
    <property type="evidence" value="ECO:0007669"/>
    <property type="project" value="UniProtKB-ARBA"/>
</dbReference>
<dbReference type="CDD" id="cd03255">
    <property type="entry name" value="ABC_MJ0796_LolCDE_FtsE"/>
    <property type="match status" value="1"/>
</dbReference>
<dbReference type="InterPro" id="IPR017871">
    <property type="entry name" value="ABC_transporter-like_CS"/>
</dbReference>
<dbReference type="InterPro" id="IPR027417">
    <property type="entry name" value="P-loop_NTPase"/>
</dbReference>
<dbReference type="InterPro" id="IPR017911">
    <property type="entry name" value="MacB-like_ATP-bd"/>
</dbReference>
<dbReference type="Gene3D" id="3.40.50.300">
    <property type="entry name" value="P-loop containing nucleotide triphosphate hydrolases"/>
    <property type="match status" value="1"/>
</dbReference>
<keyword evidence="1" id="KW-0813">Transport</keyword>
<dbReference type="AlphaFoldDB" id="A0A0G0M2W8"/>
<dbReference type="PROSITE" id="PS00211">
    <property type="entry name" value="ABC_TRANSPORTER_1"/>
    <property type="match status" value="1"/>
</dbReference>
<name>A0A0G0M2W8_9BACT</name>
<dbReference type="PROSITE" id="PS50893">
    <property type="entry name" value="ABC_TRANSPORTER_2"/>
    <property type="match status" value="1"/>
</dbReference>